<organism evidence="1 2">
    <name type="scientific">Macrostomum lignano</name>
    <dbReference type="NCBI Taxonomy" id="282301"/>
    <lineage>
        <taxon>Eukaryota</taxon>
        <taxon>Metazoa</taxon>
        <taxon>Spiralia</taxon>
        <taxon>Lophotrochozoa</taxon>
        <taxon>Platyhelminthes</taxon>
        <taxon>Rhabditophora</taxon>
        <taxon>Macrostomorpha</taxon>
        <taxon>Macrostomida</taxon>
        <taxon>Macrostomidae</taxon>
        <taxon>Macrostomum</taxon>
    </lineage>
</organism>
<comment type="caution">
    <text evidence="1">The sequence shown here is derived from an EMBL/GenBank/DDBJ whole genome shotgun (WGS) entry which is preliminary data.</text>
</comment>
<dbReference type="OrthoDB" id="5282002at2759"/>
<protein>
    <recommendedName>
        <fullName evidence="3">MYND-type domain-containing protein</fullName>
    </recommendedName>
</protein>
<evidence type="ECO:0008006" key="3">
    <source>
        <dbReference type="Google" id="ProtNLM"/>
    </source>
</evidence>
<dbReference type="SUPFAM" id="SSF144232">
    <property type="entry name" value="HIT/MYND zinc finger-like"/>
    <property type="match status" value="1"/>
</dbReference>
<dbReference type="STRING" id="282301.A0A267EZY4"/>
<reference evidence="1 2" key="1">
    <citation type="submission" date="2017-06" db="EMBL/GenBank/DDBJ databases">
        <title>A platform for efficient transgenesis in Macrostomum lignano, a flatworm model organism for stem cell research.</title>
        <authorList>
            <person name="Berezikov E."/>
        </authorList>
    </citation>
    <scope>NUCLEOTIDE SEQUENCE [LARGE SCALE GENOMIC DNA]</scope>
    <source>
        <strain evidence="1">DV1</strain>
        <tissue evidence="1">Whole organism</tissue>
    </source>
</reference>
<proteinExistence type="predicted"/>
<dbReference type="EMBL" id="NIVC01001512">
    <property type="protein sequence ID" value="PAA67043.1"/>
    <property type="molecule type" value="Genomic_DNA"/>
</dbReference>
<accession>A0A267EZY4</accession>
<dbReference type="PANTHER" id="PTHR28069">
    <property type="entry name" value="GH20023P"/>
    <property type="match status" value="1"/>
</dbReference>
<dbReference type="AlphaFoldDB" id="A0A267EZY4"/>
<dbReference type="Proteomes" id="UP000215902">
    <property type="component" value="Unassembled WGS sequence"/>
</dbReference>
<gene>
    <name evidence="1" type="ORF">BOX15_Mlig012025g1</name>
</gene>
<dbReference type="Gene3D" id="6.10.140.2220">
    <property type="match status" value="1"/>
</dbReference>
<evidence type="ECO:0000313" key="1">
    <source>
        <dbReference type="EMBL" id="PAA67043.1"/>
    </source>
</evidence>
<sequence length="501" mass="55598">MNEAAESEETAIANLSWPDRPDNFYFHFACQLCKTVCQPPASDSNSSSSSSGNSRERRCNRCKLVVYCCQAHRRLDKPAHRSFCQAVRRHRKQLVSGAGLFSDAKGLDAAEFWRLRQRKIASIVDLLGRQLAPWERQALIYPRLCCICYSDRRLSLCPVCLSAAYCCPEHRRQHEAAHRGNAVSHTKLFNAYLLLRELHFNGLPDPPLCVYQPRVDSYSPLEMQPRLDFLNSDDAPSLMPQLTAAPAASEAASTGIAPWVRQAFASESASYPLTLLYVWEQVRPPPGTEPLASRSCLTIQLARWPRSVPITRANWELLLHRLPKLKLLRIILLLLEADKEEENSSDEPESDGIINVCDDCAAFGARIELRRLRLVGGEATAQADAAVDEPDAVCLFNLRRPLALPPAASTPLPPLLLRSSGAPLLATFESARLCRDLPRLLAPLMPLVKASSGGPDGRTRTRWPSGVNPAFSGLPRRLPIEADGDPACCHTNWCLSVLWAD</sequence>
<name>A0A267EZY4_9PLAT</name>
<dbReference type="PANTHER" id="PTHR28069:SF2">
    <property type="entry name" value="GH20023P"/>
    <property type="match status" value="1"/>
</dbReference>
<keyword evidence="2" id="KW-1185">Reference proteome</keyword>
<evidence type="ECO:0000313" key="2">
    <source>
        <dbReference type="Proteomes" id="UP000215902"/>
    </source>
</evidence>